<gene>
    <name evidence="8" type="ORF">METZ01_LOCUS43169</name>
</gene>
<keyword evidence="2" id="KW-0813">Transport</keyword>
<dbReference type="AlphaFoldDB" id="A0A381RET6"/>
<dbReference type="PANTHER" id="PTHR47738">
    <property type="entry name" value="PTS SYSTEM FRUCTOSE-LIKE EIIA COMPONENT-RELATED"/>
    <property type="match status" value="1"/>
</dbReference>
<dbReference type="InterPro" id="IPR002178">
    <property type="entry name" value="PTS_EIIA_type-2_dom"/>
</dbReference>
<keyword evidence="6" id="KW-0598">Phosphotransferase system</keyword>
<dbReference type="InterPro" id="IPR051541">
    <property type="entry name" value="PTS_SugarTrans_NitroReg"/>
</dbReference>
<dbReference type="Gene3D" id="3.40.930.10">
    <property type="entry name" value="Mannitol-specific EII, Chain A"/>
    <property type="match status" value="1"/>
</dbReference>
<proteinExistence type="predicted"/>
<dbReference type="FunFam" id="3.40.930.10:FF:000009">
    <property type="entry name" value="PTS system, fructose specific IIABC component"/>
    <property type="match status" value="1"/>
</dbReference>
<dbReference type="GO" id="GO:0008982">
    <property type="term" value="F:protein-N(PI)-phosphohistidine-sugar phosphotransferase activity"/>
    <property type="evidence" value="ECO:0007669"/>
    <property type="project" value="InterPro"/>
</dbReference>
<dbReference type="InterPro" id="IPR016152">
    <property type="entry name" value="PTrfase/Anion_transptr"/>
</dbReference>
<comment type="subcellular location">
    <subcellularLocation>
        <location evidence="1">Cytoplasm</location>
    </subcellularLocation>
</comment>
<dbReference type="Pfam" id="PF00359">
    <property type="entry name" value="PTS_EIIA_2"/>
    <property type="match status" value="1"/>
</dbReference>
<evidence type="ECO:0000256" key="5">
    <source>
        <dbReference type="ARBA" id="ARBA00022679"/>
    </source>
</evidence>
<keyword evidence="3" id="KW-0597">Phosphoprotein</keyword>
<protein>
    <recommendedName>
        <fullName evidence="7">PTS EIIA type-2 domain-containing protein</fullName>
    </recommendedName>
</protein>
<dbReference type="CDD" id="cd00211">
    <property type="entry name" value="PTS_IIA_fru"/>
    <property type="match status" value="1"/>
</dbReference>
<dbReference type="NCBIfam" id="TIGR00848">
    <property type="entry name" value="fruA"/>
    <property type="match status" value="1"/>
</dbReference>
<reference evidence="8" key="1">
    <citation type="submission" date="2018-05" db="EMBL/GenBank/DDBJ databases">
        <authorList>
            <person name="Lanie J.A."/>
            <person name="Ng W.-L."/>
            <person name="Kazmierczak K.M."/>
            <person name="Andrzejewski T.M."/>
            <person name="Davidsen T.M."/>
            <person name="Wayne K.J."/>
            <person name="Tettelin H."/>
            <person name="Glass J.I."/>
            <person name="Rusch D."/>
            <person name="Podicherti R."/>
            <person name="Tsui H.-C.T."/>
            <person name="Winkler M.E."/>
        </authorList>
    </citation>
    <scope>NUCLEOTIDE SEQUENCE</scope>
</reference>
<evidence type="ECO:0000256" key="4">
    <source>
        <dbReference type="ARBA" id="ARBA00022597"/>
    </source>
</evidence>
<evidence type="ECO:0000256" key="1">
    <source>
        <dbReference type="ARBA" id="ARBA00004496"/>
    </source>
</evidence>
<dbReference type="InterPro" id="IPR004715">
    <property type="entry name" value="PTS_IIA_fruc"/>
</dbReference>
<evidence type="ECO:0000313" key="8">
    <source>
        <dbReference type="EMBL" id="SUZ90315.1"/>
    </source>
</evidence>
<dbReference type="GO" id="GO:0009401">
    <property type="term" value="P:phosphoenolpyruvate-dependent sugar phosphotransferase system"/>
    <property type="evidence" value="ECO:0007669"/>
    <property type="project" value="UniProtKB-KW"/>
</dbReference>
<sequence>MKIDEILKKESVIPDLAGKNKPEVIKEMAQCLKKNNIIKNDQALFETLMEREKLGSTGIGENVAIPHGKSDEVTKIITVFARSLNGVDFESLDQKPVHFVCMVIAPAHSTGQHLKVLARISRLFKNQGLREGVLKSENSDAIYSILLEEDSKFI</sequence>
<accession>A0A381RET6</accession>
<dbReference type="PROSITE" id="PS51094">
    <property type="entry name" value="PTS_EIIA_TYPE_2"/>
    <property type="match status" value="1"/>
</dbReference>
<dbReference type="PROSITE" id="PS00372">
    <property type="entry name" value="PTS_EIIA_TYPE_2_HIS"/>
    <property type="match status" value="1"/>
</dbReference>
<evidence type="ECO:0000259" key="7">
    <source>
        <dbReference type="PROSITE" id="PS51094"/>
    </source>
</evidence>
<dbReference type="PANTHER" id="PTHR47738:SF1">
    <property type="entry name" value="NITROGEN REGULATORY PROTEIN"/>
    <property type="match status" value="1"/>
</dbReference>
<organism evidence="8">
    <name type="scientific">marine metagenome</name>
    <dbReference type="NCBI Taxonomy" id="408172"/>
    <lineage>
        <taxon>unclassified sequences</taxon>
        <taxon>metagenomes</taxon>
        <taxon>ecological metagenomes</taxon>
    </lineage>
</organism>
<evidence type="ECO:0000256" key="3">
    <source>
        <dbReference type="ARBA" id="ARBA00022553"/>
    </source>
</evidence>
<dbReference type="SUPFAM" id="SSF55804">
    <property type="entry name" value="Phoshotransferase/anion transport protein"/>
    <property type="match status" value="1"/>
</dbReference>
<evidence type="ECO:0000256" key="6">
    <source>
        <dbReference type="ARBA" id="ARBA00022683"/>
    </source>
</evidence>
<dbReference type="GO" id="GO:0030295">
    <property type="term" value="F:protein kinase activator activity"/>
    <property type="evidence" value="ECO:0007669"/>
    <property type="project" value="TreeGrafter"/>
</dbReference>
<dbReference type="GO" id="GO:0016020">
    <property type="term" value="C:membrane"/>
    <property type="evidence" value="ECO:0007669"/>
    <property type="project" value="InterPro"/>
</dbReference>
<evidence type="ECO:0000256" key="2">
    <source>
        <dbReference type="ARBA" id="ARBA00022448"/>
    </source>
</evidence>
<feature type="domain" description="PTS EIIA type-2" evidence="7">
    <location>
        <begin position="5"/>
        <end position="149"/>
    </location>
</feature>
<keyword evidence="4" id="KW-0762">Sugar transport</keyword>
<dbReference type="GO" id="GO:0005737">
    <property type="term" value="C:cytoplasm"/>
    <property type="evidence" value="ECO:0007669"/>
    <property type="project" value="UniProtKB-SubCell"/>
</dbReference>
<name>A0A381RET6_9ZZZZ</name>
<dbReference type="EMBL" id="UINC01001883">
    <property type="protein sequence ID" value="SUZ90315.1"/>
    <property type="molecule type" value="Genomic_DNA"/>
</dbReference>
<keyword evidence="5" id="KW-0808">Transferase</keyword>